<feature type="region of interest" description="Disordered" evidence="9">
    <location>
        <begin position="1"/>
        <end position="32"/>
    </location>
</feature>
<name>A0A3G9JWJ8_9ACTN</name>
<feature type="domain" description="ABC transporter" evidence="10">
    <location>
        <begin position="43"/>
        <end position="281"/>
    </location>
</feature>
<dbReference type="PROSITE" id="PS00211">
    <property type="entry name" value="ABC_TRANSPORTER_1"/>
    <property type="match status" value="1"/>
</dbReference>
<keyword evidence="5" id="KW-0547">Nucleotide-binding</keyword>
<feature type="domain" description="ABC transporter" evidence="10">
    <location>
        <begin position="305"/>
        <end position="529"/>
    </location>
</feature>
<keyword evidence="3" id="KW-0813">Transport</keyword>
<dbReference type="Proteomes" id="UP000273154">
    <property type="component" value="Chromosome"/>
</dbReference>
<dbReference type="KEGG" id="pcat:Pcatena_03850"/>
<dbReference type="InterPro" id="IPR015856">
    <property type="entry name" value="ABC_transpr_CbiO/EcfA_su"/>
</dbReference>
<dbReference type="SMART" id="SM00382">
    <property type="entry name" value="AAA"/>
    <property type="match status" value="2"/>
</dbReference>
<evidence type="ECO:0000313" key="11">
    <source>
        <dbReference type="EMBL" id="BBH49798.1"/>
    </source>
</evidence>
<dbReference type="SUPFAM" id="SSF52540">
    <property type="entry name" value="P-loop containing nucleoside triphosphate hydrolases"/>
    <property type="match status" value="2"/>
</dbReference>
<dbReference type="InterPro" id="IPR027417">
    <property type="entry name" value="P-loop_NTPase"/>
</dbReference>
<accession>A0A3G9JWJ8</accession>
<sequence>MPSTDAAEKRVPVTPETCASVPSADAAKKRADMPAETDAVPALEARGLTFSYGENADPVFSDLSLTVGRGEVVLVMGASGCGKSTLALCLAGLYPAYAGVASGAVLAAGRPVAEMGPRERSREVSILFQNPDNQFCMDTVEREVLFALENVGWEGDMRARCRELLALVGLEERAGERIGRLSGGTKQKLALCTALACGARTLVLDEPFANLDPASCASLSAELARLNAELGVTLLVVDHRAGWWLPFASRVVLMRASGSLDEASFAPADLLVHEGRMRAAGLFVDEQWAAGYAPVQVAPDARTLVRARGLSVGYGRGRAFSRVLAGVDLDVARGSVCALVGECGSGKSTLLHAIAGACETSGELDVEGSVGLVFQNPRLQFLALTVTEEVLVTLRAANPGVADEDLAARVPALLEEFGLAGLGERSPYEISQGQQRRLAMLAMLAGNAGVLLLDEPTYAQDERSTRRMLDMLMGRVAAGLTVIVATHDLVLARAVANQVLLVQDGGVRPLVADEFETYARGRREPAWEGSRA</sequence>
<dbReference type="InterPro" id="IPR003593">
    <property type="entry name" value="AAA+_ATPase"/>
</dbReference>
<dbReference type="EMBL" id="AP019367">
    <property type="protein sequence ID" value="BBH49798.1"/>
    <property type="molecule type" value="Genomic_DNA"/>
</dbReference>
<protein>
    <submittedName>
        <fullName evidence="11">Energy-coupling factor transporter ATP-binding protein</fullName>
    </submittedName>
</protein>
<dbReference type="GO" id="GO:0042626">
    <property type="term" value="F:ATPase-coupled transmembrane transporter activity"/>
    <property type="evidence" value="ECO:0007669"/>
    <property type="project" value="TreeGrafter"/>
</dbReference>
<evidence type="ECO:0000256" key="8">
    <source>
        <dbReference type="ARBA" id="ARBA00023136"/>
    </source>
</evidence>
<evidence type="ECO:0000256" key="2">
    <source>
        <dbReference type="ARBA" id="ARBA00005417"/>
    </source>
</evidence>
<evidence type="ECO:0000256" key="1">
    <source>
        <dbReference type="ARBA" id="ARBA00004202"/>
    </source>
</evidence>
<reference evidence="12" key="1">
    <citation type="submission" date="2018-11" db="EMBL/GenBank/DDBJ databases">
        <title>Comparative genomics of Parolsenella catena and Libanicoccus massiliensis: Reclassification of Libanicoccus massiliensis as Parolsenella massiliensis comb. nov.</title>
        <authorList>
            <person name="Sakamoto M."/>
            <person name="Ikeyama N."/>
            <person name="Murakami T."/>
            <person name="Mori H."/>
            <person name="Yuki M."/>
            <person name="Ohkuma M."/>
        </authorList>
    </citation>
    <scope>NUCLEOTIDE SEQUENCE [LARGE SCALE GENOMIC DNA]</scope>
    <source>
        <strain evidence="12">JCM 31932</strain>
    </source>
</reference>
<dbReference type="PROSITE" id="PS50893">
    <property type="entry name" value="ABC_TRANSPORTER_2"/>
    <property type="match status" value="2"/>
</dbReference>
<keyword evidence="8" id="KW-0472">Membrane</keyword>
<organism evidence="11 12">
    <name type="scientific">Parolsenella catena</name>
    <dbReference type="NCBI Taxonomy" id="2003188"/>
    <lineage>
        <taxon>Bacteria</taxon>
        <taxon>Bacillati</taxon>
        <taxon>Actinomycetota</taxon>
        <taxon>Coriobacteriia</taxon>
        <taxon>Coriobacteriales</taxon>
        <taxon>Atopobiaceae</taxon>
        <taxon>Parolsenella</taxon>
    </lineage>
</organism>
<evidence type="ECO:0000256" key="9">
    <source>
        <dbReference type="SAM" id="MobiDB-lite"/>
    </source>
</evidence>
<dbReference type="RefSeq" id="WP_198433407.1">
    <property type="nucleotide sequence ID" value="NZ_AP019367.1"/>
</dbReference>
<dbReference type="AlphaFoldDB" id="A0A3G9JWJ8"/>
<evidence type="ECO:0000256" key="7">
    <source>
        <dbReference type="ARBA" id="ARBA00022967"/>
    </source>
</evidence>
<dbReference type="Pfam" id="PF00005">
    <property type="entry name" value="ABC_tran"/>
    <property type="match status" value="2"/>
</dbReference>
<keyword evidence="6 11" id="KW-0067">ATP-binding</keyword>
<gene>
    <name evidence="11" type="primary">thiW_2</name>
    <name evidence="11" type="ORF">Pcatena_03850</name>
</gene>
<evidence type="ECO:0000256" key="3">
    <source>
        <dbReference type="ARBA" id="ARBA00022448"/>
    </source>
</evidence>
<evidence type="ECO:0000313" key="12">
    <source>
        <dbReference type="Proteomes" id="UP000273154"/>
    </source>
</evidence>
<dbReference type="PANTHER" id="PTHR43553:SF27">
    <property type="entry name" value="ENERGY-COUPLING FACTOR TRANSPORTER ATP-BINDING PROTEIN ECFA2"/>
    <property type="match status" value="1"/>
</dbReference>
<keyword evidence="12" id="KW-1185">Reference proteome</keyword>
<dbReference type="Gene3D" id="3.40.50.300">
    <property type="entry name" value="P-loop containing nucleotide triphosphate hydrolases"/>
    <property type="match status" value="2"/>
</dbReference>
<dbReference type="GeneID" id="88848527"/>
<comment type="subcellular location">
    <subcellularLocation>
        <location evidence="1">Cell membrane</location>
        <topology evidence="1">Peripheral membrane protein</topology>
    </subcellularLocation>
</comment>
<comment type="similarity">
    <text evidence="2">Belongs to the ABC transporter superfamily.</text>
</comment>
<dbReference type="InterPro" id="IPR003439">
    <property type="entry name" value="ABC_transporter-like_ATP-bd"/>
</dbReference>
<keyword evidence="4" id="KW-1003">Cell membrane</keyword>
<dbReference type="InterPro" id="IPR017871">
    <property type="entry name" value="ABC_transporter-like_CS"/>
</dbReference>
<keyword evidence="7" id="KW-1278">Translocase</keyword>
<dbReference type="InterPro" id="IPR050095">
    <property type="entry name" value="ECF_ABC_transporter_ATP-bd"/>
</dbReference>
<evidence type="ECO:0000256" key="6">
    <source>
        <dbReference type="ARBA" id="ARBA00022840"/>
    </source>
</evidence>
<feature type="compositionally biased region" description="Basic and acidic residues" evidence="9">
    <location>
        <begin position="1"/>
        <end position="11"/>
    </location>
</feature>
<dbReference type="CDD" id="cd03225">
    <property type="entry name" value="ABC_cobalt_CbiO_domain1"/>
    <property type="match status" value="2"/>
</dbReference>
<dbReference type="GO" id="GO:0005524">
    <property type="term" value="F:ATP binding"/>
    <property type="evidence" value="ECO:0007669"/>
    <property type="project" value="UniProtKB-KW"/>
</dbReference>
<proteinExistence type="inferred from homology"/>
<dbReference type="GO" id="GO:0043190">
    <property type="term" value="C:ATP-binding cassette (ABC) transporter complex"/>
    <property type="evidence" value="ECO:0007669"/>
    <property type="project" value="TreeGrafter"/>
</dbReference>
<evidence type="ECO:0000256" key="5">
    <source>
        <dbReference type="ARBA" id="ARBA00022741"/>
    </source>
</evidence>
<dbReference type="PANTHER" id="PTHR43553">
    <property type="entry name" value="HEAVY METAL TRANSPORTER"/>
    <property type="match status" value="1"/>
</dbReference>
<evidence type="ECO:0000259" key="10">
    <source>
        <dbReference type="PROSITE" id="PS50893"/>
    </source>
</evidence>
<dbReference type="GO" id="GO:0016887">
    <property type="term" value="F:ATP hydrolysis activity"/>
    <property type="evidence" value="ECO:0007669"/>
    <property type="project" value="InterPro"/>
</dbReference>
<evidence type="ECO:0000256" key="4">
    <source>
        <dbReference type="ARBA" id="ARBA00022475"/>
    </source>
</evidence>